<dbReference type="Proteomes" id="UP000244811">
    <property type="component" value="Chromosome 1"/>
</dbReference>
<sequence>MDPIRHICSKFNSAILSNQIKVNFLNTFHDLYSIQCLSIKNKFSFPIHPNEYLIYSFRRHRGGKVKNKLRNLEKKKKKEQLLNSTLEKYSKDTSSKSE</sequence>
<proteinExistence type="predicted"/>
<name>A0A976SIJ3_THEOR</name>
<dbReference type="AlphaFoldDB" id="A0A976SIJ3"/>
<organism evidence="1 2">
    <name type="scientific">Theileria orientalis</name>
    <dbReference type="NCBI Taxonomy" id="68886"/>
    <lineage>
        <taxon>Eukaryota</taxon>
        <taxon>Sar</taxon>
        <taxon>Alveolata</taxon>
        <taxon>Apicomplexa</taxon>
        <taxon>Aconoidasida</taxon>
        <taxon>Piroplasmida</taxon>
        <taxon>Theileriidae</taxon>
        <taxon>Theileria</taxon>
    </lineage>
</organism>
<gene>
    <name evidence="1" type="ORF">MACK_003357</name>
</gene>
<evidence type="ECO:0000313" key="1">
    <source>
        <dbReference type="EMBL" id="UVC49519.1"/>
    </source>
</evidence>
<dbReference type="EMBL" id="CP056069">
    <property type="protein sequence ID" value="UVC49519.1"/>
    <property type="molecule type" value="Genomic_DNA"/>
</dbReference>
<protein>
    <submittedName>
        <fullName evidence="1">Uncharacterized protein</fullName>
    </submittedName>
</protein>
<accession>A0A976SIJ3</accession>
<reference evidence="1" key="1">
    <citation type="submission" date="2022-07" db="EMBL/GenBank/DDBJ databases">
        <title>Evaluation of T. orientalis genome assembly methods using nanopore sequencing and analysis of variation between genomes.</title>
        <authorList>
            <person name="Yam J."/>
            <person name="Micallef M.L."/>
            <person name="Liu M."/>
            <person name="Djordjevic S.P."/>
            <person name="Bogema D.R."/>
            <person name="Jenkins C."/>
        </authorList>
    </citation>
    <scope>NUCLEOTIDE SEQUENCE</scope>
    <source>
        <strain evidence="1">Goon Nure</strain>
    </source>
</reference>
<evidence type="ECO:0000313" key="2">
    <source>
        <dbReference type="Proteomes" id="UP000244811"/>
    </source>
</evidence>